<protein>
    <submittedName>
        <fullName evidence="1">Gliding motility lipoprotein GldH</fullName>
    </submittedName>
</protein>
<dbReference type="AlphaFoldDB" id="A0AB33ISC3"/>
<organism evidence="1">
    <name type="scientific">Prevotella sp. GTC17253</name>
    <dbReference type="NCBI Taxonomy" id="3236793"/>
    <lineage>
        <taxon>Bacteria</taxon>
        <taxon>Pseudomonadati</taxon>
        <taxon>Bacteroidota</taxon>
        <taxon>Bacteroidia</taxon>
        <taxon>Bacteroidales</taxon>
        <taxon>Prevotellaceae</taxon>
        <taxon>Prevotella</taxon>
    </lineage>
</organism>
<dbReference type="NCBIfam" id="TIGR03511">
    <property type="entry name" value="GldH_lipo"/>
    <property type="match status" value="1"/>
</dbReference>
<name>A0AB33ISC3_9BACT</name>
<reference evidence="1" key="1">
    <citation type="submission" date="2024-07" db="EMBL/GenBank/DDBJ databases">
        <title>Complete genome sequence of Prevotella sp. YM-2024 GTC17253.</title>
        <authorList>
            <person name="Hayashi M."/>
            <person name="Muto Y."/>
            <person name="Tanaka K."/>
            <person name="Niwa H."/>
        </authorList>
    </citation>
    <scope>NUCLEOTIDE SEQUENCE</scope>
    <source>
        <strain evidence="1">GTC17253</strain>
    </source>
</reference>
<sequence length="151" mass="17033">MRRLLATIAVAATLLSACTGNKVYDRYEHTPIAGWEKNDTLKYQVPPMERPGLYQAELGLRINGAYPFMGLTLIVDQTRYPDGSVKSDTLNCELIDHRGNSKGRGLSYYQYNFKVAKMYLHAGDSLSVSVRHDMKREILPGISDVGIMLYR</sequence>
<dbReference type="InterPro" id="IPR020018">
    <property type="entry name" value="Motility-assoc_lipoprot_GldH"/>
</dbReference>
<dbReference type="Pfam" id="PF14109">
    <property type="entry name" value="GldH_lipo"/>
    <property type="match status" value="1"/>
</dbReference>
<proteinExistence type="predicted"/>
<accession>A0AB33ISC3</accession>
<gene>
    <name evidence="1" type="ORF">GTC17253_13980</name>
</gene>
<dbReference type="EMBL" id="AP035785">
    <property type="protein sequence ID" value="BFO71432.1"/>
    <property type="molecule type" value="Genomic_DNA"/>
</dbReference>
<keyword evidence="1" id="KW-0449">Lipoprotein</keyword>
<evidence type="ECO:0000313" key="1">
    <source>
        <dbReference type="EMBL" id="BFO71432.1"/>
    </source>
</evidence>
<dbReference type="PROSITE" id="PS51257">
    <property type="entry name" value="PROKAR_LIPOPROTEIN"/>
    <property type="match status" value="1"/>
</dbReference>